<comment type="similarity">
    <text evidence="2 8">Belongs to the Casparian strip membrane proteins (CASP) family.</text>
</comment>
<evidence type="ECO:0000256" key="7">
    <source>
        <dbReference type="ARBA" id="ARBA00023136"/>
    </source>
</evidence>
<evidence type="ECO:0000256" key="8">
    <source>
        <dbReference type="RuleBase" id="RU361233"/>
    </source>
</evidence>
<feature type="transmembrane region" description="Helical" evidence="8">
    <location>
        <begin position="171"/>
        <end position="192"/>
    </location>
</feature>
<evidence type="ECO:0000256" key="9">
    <source>
        <dbReference type="SAM" id="MobiDB-lite"/>
    </source>
</evidence>
<evidence type="ECO:0000256" key="6">
    <source>
        <dbReference type="ARBA" id="ARBA00022989"/>
    </source>
</evidence>
<dbReference type="Proteomes" id="UP000886595">
    <property type="component" value="Unassembled WGS sequence"/>
</dbReference>
<keyword evidence="4 8" id="KW-1003">Cell membrane</keyword>
<sequence>MFLPPPPKEEEHLVLRSNQRWETTTQEKERSSSSSKQQPQVPMSLKLIDTCLRLSVVPLSVAAIWLTVTNHQSNPDYGNLDYHSIMGLKYMVGVSAVCAIYALLSTFSSWVVCLVSKAWLFFVPDQVLAYLMTTSVAGATEIVYLLNKGDKQVTWSEVCSSYPHFCSKLTIALGLHVFVLFAFLFLSVISAYRAFSLFDPPCDSQANNNA</sequence>
<name>A0A8X7V021_BRACI</name>
<reference evidence="11 12" key="1">
    <citation type="submission" date="2020-02" db="EMBL/GenBank/DDBJ databases">
        <authorList>
            <person name="Ma Q."/>
            <person name="Huang Y."/>
            <person name="Song X."/>
            <person name="Pei D."/>
        </authorList>
    </citation>
    <scope>NUCLEOTIDE SEQUENCE [LARGE SCALE GENOMIC DNA]</scope>
    <source>
        <strain evidence="11">Sxm20200214</strain>
        <tissue evidence="11">Leaf</tissue>
    </source>
</reference>
<keyword evidence="7 8" id="KW-0472">Membrane</keyword>
<dbReference type="InterPro" id="IPR006702">
    <property type="entry name" value="CASP_dom"/>
</dbReference>
<evidence type="ECO:0000259" key="10">
    <source>
        <dbReference type="Pfam" id="PF04535"/>
    </source>
</evidence>
<keyword evidence="6 8" id="KW-1133">Transmembrane helix</keyword>
<dbReference type="PANTHER" id="PTHR33573">
    <property type="entry name" value="CASP-LIKE PROTEIN 4A4"/>
    <property type="match status" value="1"/>
</dbReference>
<evidence type="ECO:0000313" key="12">
    <source>
        <dbReference type="Proteomes" id="UP000886595"/>
    </source>
</evidence>
<gene>
    <name evidence="11" type="ORF">Bca52824_043803</name>
</gene>
<dbReference type="InterPro" id="IPR006459">
    <property type="entry name" value="CASP/CASPL"/>
</dbReference>
<keyword evidence="12" id="KW-1185">Reference proteome</keyword>
<evidence type="ECO:0000313" key="11">
    <source>
        <dbReference type="EMBL" id="KAG2297134.1"/>
    </source>
</evidence>
<evidence type="ECO:0000256" key="4">
    <source>
        <dbReference type="ARBA" id="ARBA00022475"/>
    </source>
</evidence>
<proteinExistence type="inferred from homology"/>
<comment type="caution">
    <text evidence="8">Lacks conserved residue(s) required for the propagation of feature annotation.</text>
</comment>
<feature type="transmembrane region" description="Helical" evidence="8">
    <location>
        <begin position="127"/>
        <end position="146"/>
    </location>
</feature>
<comment type="caution">
    <text evidence="11">The sequence shown here is derived from an EMBL/GenBank/DDBJ whole genome shotgun (WGS) entry which is preliminary data.</text>
</comment>
<comment type="subunit">
    <text evidence="3 8">Homodimer and heterodimers.</text>
</comment>
<feature type="transmembrane region" description="Helical" evidence="8">
    <location>
        <begin position="88"/>
        <end position="115"/>
    </location>
</feature>
<dbReference type="NCBIfam" id="TIGR01569">
    <property type="entry name" value="A_tha_TIGR01569"/>
    <property type="match status" value="1"/>
</dbReference>
<evidence type="ECO:0000256" key="2">
    <source>
        <dbReference type="ARBA" id="ARBA00007651"/>
    </source>
</evidence>
<evidence type="ECO:0000256" key="1">
    <source>
        <dbReference type="ARBA" id="ARBA00004651"/>
    </source>
</evidence>
<dbReference type="EMBL" id="JAAMPC010000009">
    <property type="protein sequence ID" value="KAG2297134.1"/>
    <property type="molecule type" value="Genomic_DNA"/>
</dbReference>
<dbReference type="Pfam" id="PF04535">
    <property type="entry name" value="CASP_dom"/>
    <property type="match status" value="1"/>
</dbReference>
<organism evidence="11 12">
    <name type="scientific">Brassica carinata</name>
    <name type="common">Ethiopian mustard</name>
    <name type="synonym">Abyssinian cabbage</name>
    <dbReference type="NCBI Taxonomy" id="52824"/>
    <lineage>
        <taxon>Eukaryota</taxon>
        <taxon>Viridiplantae</taxon>
        <taxon>Streptophyta</taxon>
        <taxon>Embryophyta</taxon>
        <taxon>Tracheophyta</taxon>
        <taxon>Spermatophyta</taxon>
        <taxon>Magnoliopsida</taxon>
        <taxon>eudicotyledons</taxon>
        <taxon>Gunneridae</taxon>
        <taxon>Pentapetalae</taxon>
        <taxon>rosids</taxon>
        <taxon>malvids</taxon>
        <taxon>Brassicales</taxon>
        <taxon>Brassicaceae</taxon>
        <taxon>Brassiceae</taxon>
        <taxon>Brassica</taxon>
    </lineage>
</organism>
<dbReference type="OrthoDB" id="755577at2759"/>
<protein>
    <recommendedName>
        <fullName evidence="8">CASP-like protein</fullName>
    </recommendedName>
</protein>
<comment type="subcellular location">
    <subcellularLocation>
        <location evidence="1 8">Cell membrane</location>
        <topology evidence="1 8">Multi-pass membrane protein</topology>
    </subcellularLocation>
</comment>
<dbReference type="GO" id="GO:0005886">
    <property type="term" value="C:plasma membrane"/>
    <property type="evidence" value="ECO:0007669"/>
    <property type="project" value="UniProtKB-SubCell"/>
</dbReference>
<feature type="domain" description="Casparian strip membrane protein" evidence="10">
    <location>
        <begin position="43"/>
        <end position="181"/>
    </location>
</feature>
<evidence type="ECO:0000256" key="5">
    <source>
        <dbReference type="ARBA" id="ARBA00022692"/>
    </source>
</evidence>
<keyword evidence="5 8" id="KW-0812">Transmembrane</keyword>
<accession>A0A8X7V021</accession>
<dbReference type="PANTHER" id="PTHR33573:SF42">
    <property type="entry name" value="CASP-LIKE PROTEIN"/>
    <property type="match status" value="1"/>
</dbReference>
<feature type="region of interest" description="Disordered" evidence="9">
    <location>
        <begin position="1"/>
        <end position="41"/>
    </location>
</feature>
<evidence type="ECO:0000256" key="3">
    <source>
        <dbReference type="ARBA" id="ARBA00011489"/>
    </source>
</evidence>
<dbReference type="AlphaFoldDB" id="A0A8X7V021"/>